<gene>
    <name evidence="9" type="primary">nad1</name>
</gene>
<dbReference type="GO" id="GO:0008137">
    <property type="term" value="F:NADH dehydrogenase (ubiquinone) activity"/>
    <property type="evidence" value="ECO:0007669"/>
    <property type="project" value="UniProtKB-EC"/>
</dbReference>
<dbReference type="PANTHER" id="PTHR11432:SF3">
    <property type="entry name" value="NADH-UBIQUINONE OXIDOREDUCTASE CHAIN 1"/>
    <property type="match status" value="1"/>
</dbReference>
<evidence type="ECO:0000256" key="8">
    <source>
        <dbReference type="SAM" id="Phobius"/>
    </source>
</evidence>
<dbReference type="InterPro" id="IPR018086">
    <property type="entry name" value="NADH_UbQ_OxRdtase_su1_CS"/>
</dbReference>
<keyword evidence="7 9" id="KW-0496">Mitochondrion</keyword>
<feature type="transmembrane region" description="Helical" evidence="8">
    <location>
        <begin position="239"/>
        <end position="264"/>
    </location>
</feature>
<dbReference type="PROSITE" id="PS00667">
    <property type="entry name" value="COMPLEX1_ND1_1"/>
    <property type="match status" value="1"/>
</dbReference>
<name>A0A0K1HS14_9EUKA</name>
<comment type="catalytic activity">
    <reaction evidence="7">
        <text>a ubiquinone + NADH + 5 H(+)(in) = a ubiquinol + NAD(+) + 4 H(+)(out)</text>
        <dbReference type="Rhea" id="RHEA:29091"/>
        <dbReference type="Rhea" id="RHEA-COMP:9565"/>
        <dbReference type="Rhea" id="RHEA-COMP:9566"/>
        <dbReference type="ChEBI" id="CHEBI:15378"/>
        <dbReference type="ChEBI" id="CHEBI:16389"/>
        <dbReference type="ChEBI" id="CHEBI:17976"/>
        <dbReference type="ChEBI" id="CHEBI:57540"/>
        <dbReference type="ChEBI" id="CHEBI:57945"/>
        <dbReference type="EC" id="7.1.1.2"/>
    </reaction>
</comment>
<organism evidence="9">
    <name type="scientific">Balamuthia mandrillaris</name>
    <dbReference type="NCBI Taxonomy" id="66527"/>
    <lineage>
        <taxon>Eukaryota</taxon>
        <taxon>Amoebozoa</taxon>
        <taxon>Discosea</taxon>
        <taxon>Longamoebia</taxon>
        <taxon>Centramoebida</taxon>
        <taxon>Balamuthiidae</taxon>
        <taxon>Balamuthia</taxon>
    </lineage>
</organism>
<feature type="transmembrane region" description="Helical" evidence="8">
    <location>
        <begin position="159"/>
        <end position="179"/>
    </location>
</feature>
<dbReference type="GO" id="GO:0005743">
    <property type="term" value="C:mitochondrial inner membrane"/>
    <property type="evidence" value="ECO:0007669"/>
    <property type="project" value="UniProtKB-SubCell"/>
</dbReference>
<dbReference type="GO" id="GO:0003954">
    <property type="term" value="F:NADH dehydrogenase activity"/>
    <property type="evidence" value="ECO:0007669"/>
    <property type="project" value="TreeGrafter"/>
</dbReference>
<feature type="transmembrane region" description="Helical" evidence="8">
    <location>
        <begin position="191"/>
        <end position="208"/>
    </location>
</feature>
<evidence type="ECO:0000313" key="9">
    <source>
        <dbReference type="EMBL" id="AKT94939.1"/>
    </source>
</evidence>
<protein>
    <recommendedName>
        <fullName evidence="7">NADH-ubiquinone oxidoreductase chain 1</fullName>
        <ecNumber evidence="7">7.1.1.2</ecNumber>
    </recommendedName>
</protein>
<dbReference type="PANTHER" id="PTHR11432">
    <property type="entry name" value="NADH DEHYDROGENASE SUBUNIT 1"/>
    <property type="match status" value="1"/>
</dbReference>
<evidence type="ECO:0000256" key="7">
    <source>
        <dbReference type="RuleBase" id="RU000473"/>
    </source>
</evidence>
<feature type="transmembrane region" description="Helical" evidence="8">
    <location>
        <begin position="302"/>
        <end position="329"/>
    </location>
</feature>
<proteinExistence type="inferred from homology"/>
<sequence length="364" mass="41640">MVPSFFLSDNSSIGWLLSLVFALLLILAVLLSIAFFTVFERKVLAAVQGRKGPNFVGFMGILQAIADGLKLFLKETTIPNRASKFLFVFSPIFMFFLSLCGWLVVPINGVVVANIDLALVFIFMISSLNVYSILGAGWSSNSRYAFLGSLRAAAQVISYEIIMGVSFLLTVVISQSYNLTDIVEMQRDCPFILTMFPFFVLFFIAILAETNRVPFDLPEAESELVSGYNVEYSGFMFTLFFLAEYATIILFSNVIAILFLGGWVFPDLGIFSLFVYLVKVIFVLFCFVLIRGVLPRYRYDQLMMLGWTILMPVAFGLFFFHIAVFFFFLFKLFHYNFFYEWQLHLSLIDKSIPFLFYFLRSSYL</sequence>
<keyword evidence="6" id="KW-0520">NAD</keyword>
<dbReference type="InterPro" id="IPR001694">
    <property type="entry name" value="NADH_UbQ_OxRdtase_su1/FPO"/>
</dbReference>
<dbReference type="EMBL" id="KT030671">
    <property type="protein sequence ID" value="AKT94939.1"/>
    <property type="molecule type" value="Genomic_DNA"/>
</dbReference>
<dbReference type="HAMAP" id="MF_01350">
    <property type="entry name" value="NDH1_NuoH"/>
    <property type="match status" value="1"/>
</dbReference>
<accession>A0A0K1HS14</accession>
<feature type="transmembrane region" description="Helical" evidence="8">
    <location>
        <begin position="85"/>
        <end position="105"/>
    </location>
</feature>
<dbReference type="GO" id="GO:0009060">
    <property type="term" value="P:aerobic respiration"/>
    <property type="evidence" value="ECO:0007669"/>
    <property type="project" value="TreeGrafter"/>
</dbReference>
<dbReference type="Pfam" id="PF00146">
    <property type="entry name" value="NADHdh"/>
    <property type="match status" value="1"/>
</dbReference>
<geneLocation type="mitochondrion" evidence="9"/>
<feature type="transmembrane region" description="Helical" evidence="8">
    <location>
        <begin position="12"/>
        <end position="35"/>
    </location>
</feature>
<evidence type="ECO:0000256" key="3">
    <source>
        <dbReference type="ARBA" id="ARBA00022692"/>
    </source>
</evidence>
<evidence type="ECO:0000256" key="1">
    <source>
        <dbReference type="ARBA" id="ARBA00004141"/>
    </source>
</evidence>
<reference evidence="9" key="1">
    <citation type="journal article" date="2015" name="Genome Med.">
        <title>Clinical metagenomic identification of Balamuthia mandrillaris encephalitis and assembly of the draft genome: the continuing case for reference genome sequencing.</title>
        <authorList>
            <person name="Greninger A.L."/>
            <person name="Messacar K."/>
            <person name="Dunnebacke T."/>
            <person name="Naccache S.N."/>
            <person name="Federman S."/>
            <person name="Bouquet J."/>
            <person name="Mirsky D."/>
            <person name="Nomura Y."/>
            <person name="Yagi S."/>
            <person name="Glaser C."/>
            <person name="Vollmer M."/>
            <person name="Press C.A."/>
            <person name="Klenschmidt-DeMasters B.K."/>
            <person name="Dominguez S.R."/>
            <person name="Chiu C.Y."/>
        </authorList>
    </citation>
    <scope>NUCLEOTIDE SEQUENCE</scope>
    <source>
        <strain evidence="9">OK1</strain>
    </source>
</reference>
<evidence type="ECO:0000256" key="2">
    <source>
        <dbReference type="ARBA" id="ARBA00010535"/>
    </source>
</evidence>
<comment type="subcellular location">
    <subcellularLocation>
        <location evidence="1">Membrane</location>
        <topology evidence="1">Multi-pass membrane protein</topology>
    </subcellularLocation>
    <subcellularLocation>
        <location evidence="6">Mitochondrion inner membrane</location>
        <topology evidence="6">Multi-pass membrane protein</topology>
    </subcellularLocation>
</comment>
<feature type="transmembrane region" description="Helical" evidence="8">
    <location>
        <begin position="117"/>
        <end position="138"/>
    </location>
</feature>
<keyword evidence="3 6" id="KW-0812">Transmembrane</keyword>
<comment type="similarity">
    <text evidence="2 6">Belongs to the complex I subunit 1 family.</text>
</comment>
<evidence type="ECO:0000256" key="4">
    <source>
        <dbReference type="ARBA" id="ARBA00022989"/>
    </source>
</evidence>
<keyword evidence="5 8" id="KW-0472">Membrane</keyword>
<dbReference type="PROSITE" id="PS00668">
    <property type="entry name" value="COMPLEX1_ND1_2"/>
    <property type="match status" value="1"/>
</dbReference>
<evidence type="ECO:0000256" key="5">
    <source>
        <dbReference type="ARBA" id="ARBA00023136"/>
    </source>
</evidence>
<keyword evidence="7" id="KW-0830">Ubiquinone</keyword>
<dbReference type="EC" id="7.1.1.2" evidence="7"/>
<keyword evidence="4 8" id="KW-1133">Transmembrane helix</keyword>
<feature type="transmembrane region" description="Helical" evidence="8">
    <location>
        <begin position="55"/>
        <end position="73"/>
    </location>
</feature>
<evidence type="ECO:0000256" key="6">
    <source>
        <dbReference type="RuleBase" id="RU000471"/>
    </source>
</evidence>
<feature type="transmembrane region" description="Helical" evidence="8">
    <location>
        <begin position="270"/>
        <end position="290"/>
    </location>
</feature>
<dbReference type="AlphaFoldDB" id="A0A0K1HS14"/>